<feature type="domain" description="NADH:flavin oxidoreductase/NADH oxidase N-terminal" evidence="1">
    <location>
        <begin position="9"/>
        <end position="60"/>
    </location>
</feature>
<reference evidence="2" key="3">
    <citation type="submission" date="2015-02" db="UniProtKB">
        <authorList>
            <consortium name="EnsemblProtists"/>
        </authorList>
    </citation>
    <scope>IDENTIFICATION</scope>
    <source>
        <strain evidence="2">DAOM BR144</strain>
    </source>
</reference>
<dbReference type="HOGENOM" id="CLU_012153_8_3_1"/>
<dbReference type="EMBL" id="ADOS01000059">
    <property type="status" value="NOT_ANNOTATED_CDS"/>
    <property type="molecule type" value="Genomic_DNA"/>
</dbReference>
<evidence type="ECO:0000313" key="3">
    <source>
        <dbReference type="Proteomes" id="UP000019132"/>
    </source>
</evidence>
<reference evidence="3" key="2">
    <citation type="submission" date="2010-04" db="EMBL/GenBank/DDBJ databases">
        <authorList>
            <person name="Buell R."/>
            <person name="Hamilton J."/>
            <person name="Hostetler J."/>
        </authorList>
    </citation>
    <scope>NUCLEOTIDE SEQUENCE [LARGE SCALE GENOMIC DNA]</scope>
    <source>
        <strain evidence="3">DAOM:BR144</strain>
    </source>
</reference>
<dbReference type="Gene3D" id="3.20.20.70">
    <property type="entry name" value="Aldolase class I"/>
    <property type="match status" value="1"/>
</dbReference>
<evidence type="ECO:0000259" key="1">
    <source>
        <dbReference type="Pfam" id="PF00724"/>
    </source>
</evidence>
<keyword evidence="3" id="KW-1185">Reference proteome</keyword>
<dbReference type="SUPFAM" id="SSF51395">
    <property type="entry name" value="FMN-linked oxidoreductases"/>
    <property type="match status" value="1"/>
</dbReference>
<dbReference type="EnsemblProtists" id="PYU1_T015234">
    <property type="protein sequence ID" value="PYU1_T015234"/>
    <property type="gene ID" value="PYU1_G015203"/>
</dbReference>
<dbReference type="InterPro" id="IPR001155">
    <property type="entry name" value="OxRdtase_FMN_N"/>
</dbReference>
<reference evidence="3" key="1">
    <citation type="journal article" date="2010" name="Genome Biol.">
        <title>Genome sequence of the necrotrophic plant pathogen Pythium ultimum reveals original pathogenicity mechanisms and effector repertoire.</title>
        <authorList>
            <person name="Levesque C.A."/>
            <person name="Brouwer H."/>
            <person name="Cano L."/>
            <person name="Hamilton J.P."/>
            <person name="Holt C."/>
            <person name="Huitema E."/>
            <person name="Raffaele S."/>
            <person name="Robideau G.P."/>
            <person name="Thines M."/>
            <person name="Win J."/>
            <person name="Zerillo M.M."/>
            <person name="Beakes G.W."/>
            <person name="Boore J.L."/>
            <person name="Busam D."/>
            <person name="Dumas B."/>
            <person name="Ferriera S."/>
            <person name="Fuerstenberg S.I."/>
            <person name="Gachon C.M."/>
            <person name="Gaulin E."/>
            <person name="Govers F."/>
            <person name="Grenville-Briggs L."/>
            <person name="Horner N."/>
            <person name="Hostetler J."/>
            <person name="Jiang R.H."/>
            <person name="Johnson J."/>
            <person name="Krajaejun T."/>
            <person name="Lin H."/>
            <person name="Meijer H.J."/>
            <person name="Moore B."/>
            <person name="Morris P."/>
            <person name="Phuntmart V."/>
            <person name="Puiu D."/>
            <person name="Shetty J."/>
            <person name="Stajich J.E."/>
            <person name="Tripathy S."/>
            <person name="Wawra S."/>
            <person name="van West P."/>
            <person name="Whitty B.R."/>
            <person name="Coutinho P.M."/>
            <person name="Henrissat B."/>
            <person name="Martin F."/>
            <person name="Thomas P.D."/>
            <person name="Tyler B.M."/>
            <person name="De Vries R.P."/>
            <person name="Kamoun S."/>
            <person name="Yandell M."/>
            <person name="Tisserat N."/>
            <person name="Buell C.R."/>
        </authorList>
    </citation>
    <scope>NUCLEOTIDE SEQUENCE</scope>
    <source>
        <strain evidence="3">DAOM:BR144</strain>
    </source>
</reference>
<dbReference type="GO" id="GO:0016491">
    <property type="term" value="F:oxidoreductase activity"/>
    <property type="evidence" value="ECO:0007669"/>
    <property type="project" value="InterPro"/>
</dbReference>
<dbReference type="Pfam" id="PF00724">
    <property type="entry name" value="Oxidored_FMN"/>
    <property type="match status" value="1"/>
</dbReference>
<evidence type="ECO:0000313" key="2">
    <source>
        <dbReference type="EnsemblProtists" id="PYU1_T015234"/>
    </source>
</evidence>
<proteinExistence type="predicted"/>
<name>K3XDD5_GLOUD</name>
<protein>
    <recommendedName>
        <fullName evidence="1">NADH:flavin oxidoreductase/NADH oxidase N-terminal domain-containing protein</fullName>
    </recommendedName>
</protein>
<dbReference type="VEuPathDB" id="FungiDB:PYU1_G015203"/>
<organism evidence="2 3">
    <name type="scientific">Globisporangium ultimum (strain ATCC 200006 / CBS 805.95 / DAOM BR144)</name>
    <name type="common">Pythium ultimum</name>
    <dbReference type="NCBI Taxonomy" id="431595"/>
    <lineage>
        <taxon>Eukaryota</taxon>
        <taxon>Sar</taxon>
        <taxon>Stramenopiles</taxon>
        <taxon>Oomycota</taxon>
        <taxon>Peronosporomycetes</taxon>
        <taxon>Pythiales</taxon>
        <taxon>Pythiaceae</taxon>
        <taxon>Globisporangium</taxon>
    </lineage>
</organism>
<dbReference type="AlphaFoldDB" id="K3XDD5"/>
<sequence length="79" mass="8847">MATVTADYKLFTPLQLGEDLTLKNRVVHGPITCARANLDHAPNKRNAVYYEQCAVLDVVVKVSTEFVDVESFGRESDLY</sequence>
<dbReference type="Proteomes" id="UP000019132">
    <property type="component" value="Unassembled WGS sequence"/>
</dbReference>
<accession>K3XDD5</accession>
<dbReference type="InterPro" id="IPR013785">
    <property type="entry name" value="Aldolase_TIM"/>
</dbReference>
<dbReference type="GO" id="GO:0010181">
    <property type="term" value="F:FMN binding"/>
    <property type="evidence" value="ECO:0007669"/>
    <property type="project" value="InterPro"/>
</dbReference>
<dbReference type="InParanoid" id="K3XDD5"/>
<dbReference type="STRING" id="431595.K3XDD5"/>